<accession>A0A4S3TN43</accession>
<comment type="caution">
    <text evidence="1">The sequence shown here is derived from an EMBL/GenBank/DDBJ whole genome shotgun (WGS) entry which is preliminary data.</text>
</comment>
<organism evidence="1 2">
    <name type="scientific">Salinadaptatus halalkaliphilus</name>
    <dbReference type="NCBI Taxonomy" id="2419781"/>
    <lineage>
        <taxon>Archaea</taxon>
        <taxon>Methanobacteriati</taxon>
        <taxon>Methanobacteriota</taxon>
        <taxon>Stenosarchaea group</taxon>
        <taxon>Halobacteria</taxon>
        <taxon>Halobacteriales</taxon>
        <taxon>Natrialbaceae</taxon>
        <taxon>Salinadaptatus</taxon>
    </lineage>
</organism>
<dbReference type="RefSeq" id="WP_141463790.1">
    <property type="nucleotide sequence ID" value="NZ_RBZW01000016.1"/>
</dbReference>
<gene>
    <name evidence="1" type="ORF">D8Y22_05975</name>
</gene>
<dbReference type="Proteomes" id="UP000318864">
    <property type="component" value="Unassembled WGS sequence"/>
</dbReference>
<keyword evidence="2" id="KW-1185">Reference proteome</keyword>
<dbReference type="OrthoDB" id="269969at2157"/>
<proteinExistence type="predicted"/>
<dbReference type="AlphaFoldDB" id="A0A4S3TN43"/>
<sequence length="96" mass="10821">MGTISARVPDDLEAELQEYLDEERLDRSTAVRKLLADGLAEWRREQALDRLEAGEVTFTQAADIAGLSTWEFAVLADERDVTWVSSEHLEADLDDL</sequence>
<protein>
    <submittedName>
        <fullName evidence="1">Uncharacterized protein</fullName>
    </submittedName>
</protein>
<dbReference type="EMBL" id="RBZW01000016">
    <property type="protein sequence ID" value="THE65714.1"/>
    <property type="molecule type" value="Genomic_DNA"/>
</dbReference>
<evidence type="ECO:0000313" key="2">
    <source>
        <dbReference type="Proteomes" id="UP000318864"/>
    </source>
</evidence>
<name>A0A4S3TN43_9EURY</name>
<evidence type="ECO:0000313" key="1">
    <source>
        <dbReference type="EMBL" id="THE65714.1"/>
    </source>
</evidence>
<reference evidence="1 2" key="1">
    <citation type="submission" date="2018-10" db="EMBL/GenBank/DDBJ databases">
        <title>Natronolimnobius sp. XQ-INN 246 isolated from Inner Mongolia Autonomous Region of China.</title>
        <authorList>
            <person name="Xue Q."/>
        </authorList>
    </citation>
    <scope>NUCLEOTIDE SEQUENCE [LARGE SCALE GENOMIC DNA]</scope>
    <source>
        <strain evidence="1 2">XQ-INN 246</strain>
    </source>
</reference>